<protein>
    <submittedName>
        <fullName evidence="1">Uncharacterized protein</fullName>
    </submittedName>
</protein>
<dbReference type="PANTHER" id="PTHR21310">
    <property type="entry name" value="AMINOGLYCOSIDE PHOSPHOTRANSFERASE-RELATED-RELATED"/>
    <property type="match status" value="1"/>
</dbReference>
<dbReference type="PANTHER" id="PTHR21310:SF37">
    <property type="entry name" value="AMINOGLYCOSIDE PHOSPHOTRANSFERASE DOMAIN-CONTAINING PROTEIN"/>
    <property type="match status" value="1"/>
</dbReference>
<evidence type="ECO:0000313" key="2">
    <source>
        <dbReference type="Proteomes" id="UP000275385"/>
    </source>
</evidence>
<proteinExistence type="predicted"/>
<dbReference type="EMBL" id="QVQW01000040">
    <property type="protein sequence ID" value="RKU43647.1"/>
    <property type="molecule type" value="Genomic_DNA"/>
</dbReference>
<comment type="caution">
    <text evidence="1">The sequence shown here is derived from an EMBL/GenBank/DDBJ whole genome shotgun (WGS) entry which is preliminary data.</text>
</comment>
<dbReference type="AlphaFoldDB" id="A0A420Y736"/>
<reference evidence="1 2" key="1">
    <citation type="submission" date="2018-08" db="EMBL/GenBank/DDBJ databases">
        <title>Draft genome of the lignicolous fungus Coniochaeta pulveracea.</title>
        <authorList>
            <person name="Borstlap C.J."/>
            <person name="De Witt R.N."/>
            <person name="Botha A."/>
            <person name="Volschenk H."/>
        </authorList>
    </citation>
    <scope>NUCLEOTIDE SEQUENCE [LARGE SCALE GENOMIC DNA]</scope>
    <source>
        <strain evidence="1 2">CAB683</strain>
    </source>
</reference>
<dbReference type="SUPFAM" id="SSF56112">
    <property type="entry name" value="Protein kinase-like (PK-like)"/>
    <property type="match status" value="1"/>
</dbReference>
<keyword evidence="2" id="KW-1185">Reference proteome</keyword>
<dbReference type="Proteomes" id="UP000275385">
    <property type="component" value="Unassembled WGS sequence"/>
</dbReference>
<organism evidence="1 2">
    <name type="scientific">Coniochaeta pulveracea</name>
    <dbReference type="NCBI Taxonomy" id="177199"/>
    <lineage>
        <taxon>Eukaryota</taxon>
        <taxon>Fungi</taxon>
        <taxon>Dikarya</taxon>
        <taxon>Ascomycota</taxon>
        <taxon>Pezizomycotina</taxon>
        <taxon>Sordariomycetes</taxon>
        <taxon>Sordariomycetidae</taxon>
        <taxon>Coniochaetales</taxon>
        <taxon>Coniochaetaceae</taxon>
        <taxon>Coniochaeta</taxon>
    </lineage>
</organism>
<dbReference type="InterPro" id="IPR011009">
    <property type="entry name" value="Kinase-like_dom_sf"/>
</dbReference>
<dbReference type="STRING" id="177199.A0A420Y736"/>
<evidence type="ECO:0000313" key="1">
    <source>
        <dbReference type="EMBL" id="RKU43647.1"/>
    </source>
</evidence>
<name>A0A420Y736_9PEZI</name>
<gene>
    <name evidence="1" type="ORF">DL546_005613</name>
</gene>
<sequence>MEVVLPLLRGHISLEEALKDDNDVIQELSYPEMRSEFWLHLYRCRPHIEEIISQHLNVPCSDFRLGDVREWLHGSFNACLPFYINANPRTSRLPKKGIIRFPLPYKIGEKPCPGNVDEKVRCEAATYIWLQRSCPKIPVPRLLGFGLPCGQSFTALENASFLGRVSWHLKSIMARVFGTTLSPYIAHRRQHALGLGYLIIEYVCEGKMLSSSWEEHRSDRKRRANLFRGLSRIMLDLANQPLPRIASWTIDDLGVINLANRPLTLSLHQQENAGIPTGIPRHYTYTSVEPYYLDLLACQDNRIRHQPNSIHSIEDGEAQLAALTIMRALVPKFTDRRGRDGAFAFALTDLHPSNIFVDEDWHITKVIDLEWACARPLEMINAPYWISGHALDDIVLHMEESSASHAEFLGHFEREEMALYNSAERSEGLRARWETESPWYFRALDESPGVLCDLFIDHIQPKFARFNSNRDFNSSMAPFWDYGTARFVQAKLEKQEEYFGRLRRIFGAATAEQGAVVGGEPC</sequence>
<dbReference type="InterPro" id="IPR051678">
    <property type="entry name" value="AGP_Transferase"/>
</dbReference>
<dbReference type="OrthoDB" id="3645574at2759"/>
<accession>A0A420Y736</accession>